<dbReference type="Proteomes" id="UP000828251">
    <property type="component" value="Unassembled WGS sequence"/>
</dbReference>
<name>A0A9D3UM45_9ROSI</name>
<comment type="caution">
    <text evidence="1">The sequence shown here is derived from an EMBL/GenBank/DDBJ whole genome shotgun (WGS) entry which is preliminary data.</text>
</comment>
<protein>
    <recommendedName>
        <fullName evidence="3">Reverse transcriptase zinc-binding domain-containing protein</fullName>
    </recommendedName>
</protein>
<evidence type="ECO:0000313" key="1">
    <source>
        <dbReference type="EMBL" id="KAH1047349.1"/>
    </source>
</evidence>
<keyword evidence="2" id="KW-1185">Reference proteome</keyword>
<dbReference type="InterPro" id="IPR053151">
    <property type="entry name" value="RNase_H-like"/>
</dbReference>
<dbReference type="OrthoDB" id="1002037at2759"/>
<dbReference type="EMBL" id="JAIQCV010000011">
    <property type="protein sequence ID" value="KAH1047349.1"/>
    <property type="molecule type" value="Genomic_DNA"/>
</dbReference>
<dbReference type="PANTHER" id="PTHR47723">
    <property type="entry name" value="OS05G0353850 PROTEIN"/>
    <property type="match status" value="1"/>
</dbReference>
<accession>A0A9D3UM45</accession>
<gene>
    <name evidence="1" type="ORF">J1N35_038133</name>
</gene>
<evidence type="ECO:0000313" key="2">
    <source>
        <dbReference type="Proteomes" id="UP000828251"/>
    </source>
</evidence>
<dbReference type="AlphaFoldDB" id="A0A9D3UM45"/>
<reference evidence="1 2" key="1">
    <citation type="journal article" date="2021" name="Plant Biotechnol. J.">
        <title>Multi-omics assisted identification of the key and species-specific regulatory components of drought-tolerant mechanisms in Gossypium stocksii.</title>
        <authorList>
            <person name="Yu D."/>
            <person name="Ke L."/>
            <person name="Zhang D."/>
            <person name="Wu Y."/>
            <person name="Sun Y."/>
            <person name="Mei J."/>
            <person name="Sun J."/>
            <person name="Sun Y."/>
        </authorList>
    </citation>
    <scope>NUCLEOTIDE SEQUENCE [LARGE SCALE GENOMIC DNA]</scope>
    <source>
        <strain evidence="2">cv. E1</strain>
        <tissue evidence="1">Leaf</tissue>
    </source>
</reference>
<evidence type="ECO:0008006" key="3">
    <source>
        <dbReference type="Google" id="ProtNLM"/>
    </source>
</evidence>
<sequence>MVIEDGRWSLDLFRLSLSKDIVKKIVGIPHTSFYRFRPIRVKFFIWVMIKERLLTNIEHVRRGEGAAAHVDFTTMTLRMPYMLSEIVEQLKIFGYSLAKQYASICKVYVSKRNTTNSRLILAGNWIKLNMDGAVWVDSGFTTAGGVMHDMKENWILEFNRFLGVCSVLEAKLWGIFKSLSLLLK</sequence>
<dbReference type="PANTHER" id="PTHR47723:SF19">
    <property type="entry name" value="POLYNUCLEOTIDYL TRANSFERASE, RIBONUCLEASE H-LIKE SUPERFAMILY PROTEIN"/>
    <property type="match status" value="1"/>
</dbReference>
<proteinExistence type="predicted"/>
<organism evidence="1 2">
    <name type="scientific">Gossypium stocksii</name>
    <dbReference type="NCBI Taxonomy" id="47602"/>
    <lineage>
        <taxon>Eukaryota</taxon>
        <taxon>Viridiplantae</taxon>
        <taxon>Streptophyta</taxon>
        <taxon>Embryophyta</taxon>
        <taxon>Tracheophyta</taxon>
        <taxon>Spermatophyta</taxon>
        <taxon>Magnoliopsida</taxon>
        <taxon>eudicotyledons</taxon>
        <taxon>Gunneridae</taxon>
        <taxon>Pentapetalae</taxon>
        <taxon>rosids</taxon>
        <taxon>malvids</taxon>
        <taxon>Malvales</taxon>
        <taxon>Malvaceae</taxon>
        <taxon>Malvoideae</taxon>
        <taxon>Gossypium</taxon>
    </lineage>
</organism>